<feature type="transmembrane region" description="Helical" evidence="1">
    <location>
        <begin position="114"/>
        <end position="134"/>
    </location>
</feature>
<organism evidence="2 3">
    <name type="scientific">Metabacillus lacus</name>
    <dbReference type="NCBI Taxonomy" id="1983721"/>
    <lineage>
        <taxon>Bacteria</taxon>
        <taxon>Bacillati</taxon>
        <taxon>Bacillota</taxon>
        <taxon>Bacilli</taxon>
        <taxon>Bacillales</taxon>
        <taxon>Bacillaceae</taxon>
        <taxon>Metabacillus</taxon>
    </lineage>
</organism>
<name>A0A7X2J0H9_9BACI</name>
<dbReference type="EMBL" id="WKKI01000027">
    <property type="protein sequence ID" value="MRX73105.1"/>
    <property type="molecule type" value="Genomic_DNA"/>
</dbReference>
<feature type="transmembrane region" description="Helical" evidence="1">
    <location>
        <begin position="83"/>
        <end position="108"/>
    </location>
</feature>
<evidence type="ECO:0000313" key="2">
    <source>
        <dbReference type="EMBL" id="MRX73105.1"/>
    </source>
</evidence>
<keyword evidence="1" id="KW-0472">Membrane</keyword>
<dbReference type="AlphaFoldDB" id="A0A7X2J0H9"/>
<evidence type="ECO:0008006" key="4">
    <source>
        <dbReference type="Google" id="ProtNLM"/>
    </source>
</evidence>
<keyword evidence="3" id="KW-1185">Reference proteome</keyword>
<accession>A0A7X2J0H9</accession>
<feature type="transmembrane region" description="Helical" evidence="1">
    <location>
        <begin position="12"/>
        <end position="36"/>
    </location>
</feature>
<keyword evidence="1" id="KW-1133">Transmembrane helix</keyword>
<dbReference type="OrthoDB" id="849477at2"/>
<keyword evidence="1" id="KW-0812">Transmembrane</keyword>
<dbReference type="Proteomes" id="UP000448867">
    <property type="component" value="Unassembled WGS sequence"/>
</dbReference>
<reference evidence="2 3" key="1">
    <citation type="submission" date="2019-11" db="EMBL/GenBank/DDBJ databases">
        <title>Bacillus lacus genome.</title>
        <authorList>
            <person name="Allen C.J."/>
            <person name="Newman J.D."/>
        </authorList>
    </citation>
    <scope>NUCLEOTIDE SEQUENCE [LARGE SCALE GENOMIC DNA]</scope>
    <source>
        <strain evidence="2 3">KCTC 33946</strain>
    </source>
</reference>
<comment type="caution">
    <text evidence="2">The sequence shown here is derived from an EMBL/GenBank/DDBJ whole genome shotgun (WGS) entry which is preliminary data.</text>
</comment>
<proteinExistence type="predicted"/>
<protein>
    <recommendedName>
        <fullName evidence="4">Peptidase M50 domain-containing protein</fullName>
    </recommendedName>
</protein>
<sequence length="159" mass="18070">MFGLSDMPSFFVALLIVLPLVALVHQLGHIFFAWLFGGKVSFILGRGRTLLKIGFLEIKTVYFIDSFCHYEDLAVDNKLTHSLVYAGGVIFNIVSVFILNSIILAGYLDPKMYFYQYAYFSVYYAFFAVLPIQYGENHPSDGKALYDVIKYGTRCDLID</sequence>
<evidence type="ECO:0000256" key="1">
    <source>
        <dbReference type="SAM" id="Phobius"/>
    </source>
</evidence>
<dbReference type="RefSeq" id="WP_154308438.1">
    <property type="nucleotide sequence ID" value="NZ_WKKI01000027.1"/>
</dbReference>
<evidence type="ECO:0000313" key="3">
    <source>
        <dbReference type="Proteomes" id="UP000448867"/>
    </source>
</evidence>
<gene>
    <name evidence="2" type="ORF">GJU40_13230</name>
</gene>